<evidence type="ECO:0000259" key="2">
    <source>
        <dbReference type="SMART" id="SM00899"/>
    </source>
</evidence>
<evidence type="ECO:0000313" key="3">
    <source>
        <dbReference type="EMBL" id="CDC03861.1"/>
    </source>
</evidence>
<gene>
    <name evidence="3" type="ORF">BN578_01857</name>
</gene>
<dbReference type="InterPro" id="IPR053184">
    <property type="entry name" value="FeoA-like"/>
</dbReference>
<proteinExistence type="predicted"/>
<dbReference type="InterPro" id="IPR008988">
    <property type="entry name" value="Transcriptional_repressor_C"/>
</dbReference>
<dbReference type="SMART" id="SM00899">
    <property type="entry name" value="FeoA"/>
    <property type="match status" value="1"/>
</dbReference>
<dbReference type="SUPFAM" id="SSF50037">
    <property type="entry name" value="C-terminal domain of transcriptional repressors"/>
    <property type="match status" value="1"/>
</dbReference>
<feature type="domain" description="Ferrous iron transporter FeoA-like" evidence="2">
    <location>
        <begin position="51"/>
        <end position="120"/>
    </location>
</feature>
<dbReference type="InterPro" id="IPR038157">
    <property type="entry name" value="FeoA_core_dom"/>
</dbReference>
<accession>R6NCB7</accession>
<keyword evidence="1" id="KW-0408">Iron</keyword>
<dbReference type="Pfam" id="PF04023">
    <property type="entry name" value="FeoA"/>
    <property type="match status" value="1"/>
</dbReference>
<sequence>MQKGLVVANPFRRPQVLVTANRKGVSVMTSEQAVSSKFQRERNPMVSAPQIPLAMVSGGETVKVLSIRGKDEVQRFLRNLGFIEGAEVTVISELGGNVIVSVKGTRVAVSKSMAARVVTG</sequence>
<name>R6NCB7_9FIRM</name>
<dbReference type="Gene3D" id="2.30.30.90">
    <property type="match status" value="1"/>
</dbReference>
<protein>
    <submittedName>
        <fullName evidence="3">FeoA domain protein</fullName>
    </submittedName>
</protein>
<dbReference type="Proteomes" id="UP000018168">
    <property type="component" value="Unassembled WGS sequence"/>
</dbReference>
<evidence type="ECO:0000313" key="4">
    <source>
        <dbReference type="Proteomes" id="UP000018168"/>
    </source>
</evidence>
<comment type="caution">
    <text evidence="3">The sequence shown here is derived from an EMBL/GenBank/DDBJ whole genome shotgun (WGS) entry which is preliminary data.</text>
</comment>
<reference evidence="3" key="1">
    <citation type="submission" date="2012-11" db="EMBL/GenBank/DDBJ databases">
        <title>Dependencies among metagenomic species, viruses, plasmids and units of genetic variation.</title>
        <authorList>
            <person name="Nielsen H.B."/>
            <person name="Almeida M."/>
            <person name="Juncker A.S."/>
            <person name="Rasmussen S."/>
            <person name="Li J."/>
            <person name="Sunagawa S."/>
            <person name="Plichta D."/>
            <person name="Gautier L."/>
            <person name="Le Chatelier E."/>
            <person name="Peletier E."/>
            <person name="Bonde I."/>
            <person name="Nielsen T."/>
            <person name="Manichanh C."/>
            <person name="Arumugam M."/>
            <person name="Batto J."/>
            <person name="Santos M.B.Q.D."/>
            <person name="Blom N."/>
            <person name="Borruel N."/>
            <person name="Burgdorf K.S."/>
            <person name="Boumezbeur F."/>
            <person name="Casellas F."/>
            <person name="Dore J."/>
            <person name="Guarner F."/>
            <person name="Hansen T."/>
            <person name="Hildebrand F."/>
            <person name="Kaas R.S."/>
            <person name="Kennedy S."/>
            <person name="Kristiansen K."/>
            <person name="Kultima J.R."/>
            <person name="Leonard P."/>
            <person name="Levenez F."/>
            <person name="Lund O."/>
            <person name="Moumen B."/>
            <person name="Le Paslier D."/>
            <person name="Pons N."/>
            <person name="Pedersen O."/>
            <person name="Prifti E."/>
            <person name="Qin J."/>
            <person name="Raes J."/>
            <person name="Tap J."/>
            <person name="Tims S."/>
            <person name="Ussery D.W."/>
            <person name="Yamada T."/>
            <person name="MetaHit consortium"/>
            <person name="Renault P."/>
            <person name="Sicheritz-Ponten T."/>
            <person name="Bork P."/>
            <person name="Wang J."/>
            <person name="Brunak S."/>
            <person name="Ehrlich S.D."/>
        </authorList>
    </citation>
    <scope>NUCLEOTIDE SEQUENCE [LARGE SCALE GENOMIC DNA]</scope>
</reference>
<dbReference type="PANTHER" id="PTHR43151:SF1">
    <property type="entry name" value="SSR2333 PROTEIN"/>
    <property type="match status" value="1"/>
</dbReference>
<dbReference type="PANTHER" id="PTHR43151">
    <property type="entry name" value="FEOA FAMILY PROTEIN"/>
    <property type="match status" value="1"/>
</dbReference>
<dbReference type="AlphaFoldDB" id="R6NCB7"/>
<organism evidence="3 4">
    <name type="scientific">[Clostridium] leptum CAG:27</name>
    <dbReference type="NCBI Taxonomy" id="1263068"/>
    <lineage>
        <taxon>Bacteria</taxon>
        <taxon>Bacillati</taxon>
        <taxon>Bacillota</taxon>
        <taxon>Clostridia</taxon>
        <taxon>Eubacteriales</taxon>
        <taxon>Oscillospiraceae</taxon>
        <taxon>Oscillospiraceae incertae sedis</taxon>
    </lineage>
</organism>
<dbReference type="GO" id="GO:0046914">
    <property type="term" value="F:transition metal ion binding"/>
    <property type="evidence" value="ECO:0007669"/>
    <property type="project" value="InterPro"/>
</dbReference>
<evidence type="ECO:0000256" key="1">
    <source>
        <dbReference type="ARBA" id="ARBA00023004"/>
    </source>
</evidence>
<dbReference type="EMBL" id="CBEP010000026">
    <property type="protein sequence ID" value="CDC03861.1"/>
    <property type="molecule type" value="Genomic_DNA"/>
</dbReference>
<dbReference type="InterPro" id="IPR007167">
    <property type="entry name" value="Fe-transptr_FeoA-like"/>
</dbReference>